<evidence type="ECO:0000313" key="3">
    <source>
        <dbReference type="Proteomes" id="UP001328107"/>
    </source>
</evidence>
<dbReference type="Proteomes" id="UP001328107">
    <property type="component" value="Unassembled WGS sequence"/>
</dbReference>
<dbReference type="InterPro" id="IPR002083">
    <property type="entry name" value="MATH/TRAF_dom"/>
</dbReference>
<evidence type="ECO:0000313" key="2">
    <source>
        <dbReference type="EMBL" id="GMR55303.1"/>
    </source>
</evidence>
<protein>
    <recommendedName>
        <fullName evidence="1">MATH domain-containing protein</fullName>
    </recommendedName>
</protein>
<feature type="non-terminal residue" evidence="2">
    <location>
        <position position="1"/>
    </location>
</feature>
<organism evidence="2 3">
    <name type="scientific">Pristionchus mayeri</name>
    <dbReference type="NCBI Taxonomy" id="1317129"/>
    <lineage>
        <taxon>Eukaryota</taxon>
        <taxon>Metazoa</taxon>
        <taxon>Ecdysozoa</taxon>
        <taxon>Nematoda</taxon>
        <taxon>Chromadorea</taxon>
        <taxon>Rhabditida</taxon>
        <taxon>Rhabditina</taxon>
        <taxon>Diplogasteromorpha</taxon>
        <taxon>Diplogasteroidea</taxon>
        <taxon>Neodiplogasteridae</taxon>
        <taxon>Pristionchus</taxon>
    </lineage>
</organism>
<feature type="domain" description="MATH" evidence="1">
    <location>
        <begin position="23"/>
        <end position="117"/>
    </location>
</feature>
<proteinExistence type="predicted"/>
<reference evidence="3" key="1">
    <citation type="submission" date="2022-10" db="EMBL/GenBank/DDBJ databases">
        <title>Genome assembly of Pristionchus species.</title>
        <authorList>
            <person name="Yoshida K."/>
            <person name="Sommer R.J."/>
        </authorList>
    </citation>
    <scope>NUCLEOTIDE SEQUENCE [LARGE SCALE GENOMIC DNA]</scope>
    <source>
        <strain evidence="3">RS5460</strain>
    </source>
</reference>
<dbReference type="EMBL" id="BTRK01000005">
    <property type="protein sequence ID" value="GMR55303.1"/>
    <property type="molecule type" value="Genomic_DNA"/>
</dbReference>
<name>A0AAN5I7H5_9BILA</name>
<accession>A0AAN5I7H5</accession>
<comment type="caution">
    <text evidence="2">The sequence shown here is derived from an EMBL/GenBank/DDBJ whole genome shotgun (WGS) entry which is preliminary data.</text>
</comment>
<keyword evidence="3" id="KW-1185">Reference proteome</keyword>
<feature type="non-terminal residue" evidence="2">
    <location>
        <position position="180"/>
    </location>
</feature>
<dbReference type="Pfam" id="PF00917">
    <property type="entry name" value="MATH"/>
    <property type="match status" value="1"/>
</dbReference>
<dbReference type="AlphaFoldDB" id="A0AAN5I7H5"/>
<sequence>VIVLRCEIDANSLAHGIMPEPAVFDKRGLKWKTSIRPYVRNPANLDILLGCEKKWQGWNCKAKVKMVLHAIDGEDYDEEEIFTFDEDRTVLQFRNIFALTNDWIINNKVIVEFIIDIISSENGIEPTPIDLSKFCSPCETNNAALVMGDKRLRVLKDSTTEYAHFSVTTKAGISDRIMKL</sequence>
<gene>
    <name evidence="2" type="ORF">PMAYCL1PPCAC_25498</name>
</gene>
<evidence type="ECO:0000259" key="1">
    <source>
        <dbReference type="Pfam" id="PF00917"/>
    </source>
</evidence>